<dbReference type="GO" id="GO:0005737">
    <property type="term" value="C:cytoplasm"/>
    <property type="evidence" value="ECO:0007669"/>
    <property type="project" value="UniProtKB-SubCell"/>
</dbReference>
<evidence type="ECO:0000259" key="10">
    <source>
        <dbReference type="PROSITE" id="PS50837"/>
    </source>
</evidence>
<dbReference type="InterPro" id="IPR055414">
    <property type="entry name" value="LRR_R13L4/SHOC2-like"/>
</dbReference>
<dbReference type="Gene3D" id="3.40.50.300">
    <property type="entry name" value="P-loop containing nucleotide triphosphate hydrolases"/>
    <property type="match status" value="3"/>
</dbReference>
<keyword evidence="8" id="KW-0175">Coiled coil</keyword>
<dbReference type="PROSITE" id="PS00675">
    <property type="entry name" value="SIGMA54_INTERACT_1"/>
    <property type="match status" value="1"/>
</dbReference>
<evidence type="ECO:0000256" key="6">
    <source>
        <dbReference type="ARBA" id="ARBA00022840"/>
    </source>
</evidence>
<accession>A0A6P7JCC1</accession>
<dbReference type="InterPro" id="IPR032675">
    <property type="entry name" value="LRR_dom_sf"/>
</dbReference>
<comment type="similarity">
    <text evidence="7">Belongs to the TRAFAC class TrmE-Era-EngA-EngB-Septin-like GTPase superfamily. Septin GTPase family.</text>
</comment>
<dbReference type="SMART" id="SM00364">
    <property type="entry name" value="LRR_BAC"/>
    <property type="match status" value="12"/>
</dbReference>
<feature type="domain" description="NACHT" evidence="10">
    <location>
        <begin position="249"/>
        <end position="383"/>
    </location>
</feature>
<keyword evidence="12" id="KW-1185">Reference proteome</keyword>
<dbReference type="InterPro" id="IPR041075">
    <property type="entry name" value="NOD1/2_WH"/>
</dbReference>
<evidence type="ECO:0000256" key="4">
    <source>
        <dbReference type="ARBA" id="ARBA00022737"/>
    </source>
</evidence>
<gene>
    <name evidence="13" type="primary">mfhas1</name>
</gene>
<evidence type="ECO:0000256" key="2">
    <source>
        <dbReference type="ARBA" id="ARBA00022490"/>
    </source>
</evidence>
<dbReference type="Pfam" id="PF00735">
    <property type="entry name" value="Septin"/>
    <property type="match status" value="1"/>
</dbReference>
<dbReference type="SMART" id="SM00365">
    <property type="entry name" value="LRR_SD22"/>
    <property type="match status" value="5"/>
</dbReference>
<dbReference type="GO" id="GO:0009966">
    <property type="term" value="P:regulation of signal transduction"/>
    <property type="evidence" value="ECO:0007669"/>
    <property type="project" value="UniProtKB-ARBA"/>
</dbReference>
<feature type="coiled-coil region" evidence="8">
    <location>
        <begin position="1409"/>
        <end position="1457"/>
    </location>
</feature>
<dbReference type="PROSITE" id="PS50837">
    <property type="entry name" value="NACHT"/>
    <property type="match status" value="1"/>
</dbReference>
<comment type="subcellular location">
    <subcellularLocation>
        <location evidence="1">Cytoplasm</location>
    </subcellularLocation>
</comment>
<dbReference type="InterPro" id="IPR041267">
    <property type="entry name" value="NLRP_HD2"/>
</dbReference>
<feature type="domain" description="Roc" evidence="11">
    <location>
        <begin position="1945"/>
        <end position="2179"/>
    </location>
</feature>
<dbReference type="Gene3D" id="3.80.10.10">
    <property type="entry name" value="Ribonuclease Inhibitor"/>
    <property type="match status" value="3"/>
</dbReference>
<dbReference type="Pfam" id="PF17779">
    <property type="entry name" value="WHD_NOD2"/>
    <property type="match status" value="1"/>
</dbReference>
<dbReference type="InterPro" id="IPR029495">
    <property type="entry name" value="NACHT-assoc"/>
</dbReference>
<dbReference type="InterPro" id="IPR030379">
    <property type="entry name" value="G_SEPTIN_dom"/>
</dbReference>
<evidence type="ECO:0000256" key="5">
    <source>
        <dbReference type="ARBA" id="ARBA00022741"/>
    </source>
</evidence>
<dbReference type="Pfam" id="PF08477">
    <property type="entry name" value="Roc"/>
    <property type="match status" value="1"/>
</dbReference>
<evidence type="ECO:0000313" key="12">
    <source>
        <dbReference type="Proteomes" id="UP000515145"/>
    </source>
</evidence>
<dbReference type="InterPro" id="IPR025662">
    <property type="entry name" value="Sigma_54_int_dom_ATP-bd_1"/>
</dbReference>
<dbReference type="Pfam" id="PF17776">
    <property type="entry name" value="NLRC4_HD2"/>
    <property type="match status" value="1"/>
</dbReference>
<sequence length="2566" mass="291637">MCLCCVSTRGLQTNMSRNSQRPDPSGPEPRLGSGASCASLRSDRSKEAGLDFKRGSPSLKKVHQQSSETPGGPSAQQHQTQLDSIFLLLEDHILTFVKDELKKIQKLLRPDYPECCESQREDEEDEEQRRSRESFVQITVDFLRRMEQEELAERLQSRSAAAECGRKLKSNLKERFQCVFEGIAKAGEPTLLNQIYTELYITEGGTAGVNEDHEVRQIEAASRKAHRPETPIRPADLFKGPPGRQEPIRTVMTQGVAGIGKTVLTQKFSLDWAEDKDHQDVHFTFPFTFRELNVLREKRFSLVELLHHFFPETKEAGICSFQHLQVLFIFDGLDECRLPLDFHNTEVLTDVTESTSVHVLLTNLIRGKLLPSARLWITTRPAAANQIPPECVDMVTEVRGFTDPQKEEYFRRKFIEEEQASRIISHIKTSRSLHIMCHIPVFCWITATVLEDMLKTREGAELPRTLTEMYIHLLVVQAKVKRVKYEGGAETDPHWSPESREMIRSLGKLAFEQLQKGNLIFYESDLTECGIDIRAASVCSGLFTQIFKEERGLYQDKVFCFIHLSVQEFLAALHLILCYTNSTTEGLEDFLGDDYRHSSLDDFLKRVMEKSLQSKNGHLDLVVRFLHGLSLQSNQRLLEGLLGQTETSPGIIQKLFRGLLGQTETSPETIQTVIKNLKEMNTGEISPDRSINIFHCLMEMNELSVHQEIQEFLQSGTRSEKRLSEVHCSALAYMLQMSEEVLEELDLSKYNTSEEGRLRLIPAVRNCRKFRLSLCGLSDTHCEVLASALSSDPSHLKELDLSNSDLQVPGVTVLSVGLKSPVCGLNTLRLSGCNLSDRSCEVLSSVLSSRSTRLTELDLSNSDLQDPRVTVLSVGLKSPVCGLNTLRLSGCNLSDRSCEVLSSVLSSQSSRLTVLDLSNNNLLDLGVRLLSVGLKSSDCGLENLRMSSCNLSKRSVDELFSVLSTQSSSLRHLDLTKNQLGPSAKKLYVCCKQTAVLTDAPFILKDQIISSSTLVSVGPPAVFQLRPKTEKVGALSRLTVGERNVWKTNRTILLVGESGSGKSTLINALINYSMGVKFEDEVWFNIVEEEERRRQTSDVMVYEIFGFEGEALPYSLTIIDTPGFGDTRGIKYDDIISQRLLDLFRSEDGVHEGHAVGLVMKASDNQLSDRLSYVLNSVMSLFDKNMEKNIVALITHSDGRKPENALKTLKAAKVKCSRDFLFLPVHFLFNNIQHEDRTEDREHLEHAAEISERGMKQFTDFLEQTETQSLKTAEVMKERTRLTACIQNLQDRIRLTELRQTEIRQTEEALKEHEEEMKKNEKFTIEVDEVYKEKEPIDGGRRWWVWGLVFYDGAVCCKVCEENCHYPGCTMAWSPKHCEVMKDGRCTVCTKKCPASDHVKEKWIYEIKTRRVQRTLKEIKEKYEKNQREGEKKKSLSEGLEEELKRLTAEESQLLDEFYQHVVRLEQIALKVDSVSTHVHLDFLIEKMKERGDTEKVQKLQEMKTREGEWIRVALKYMMRLKLTWNQLWDSVHHAARSGSMKTLNENKEEEEEGGSGRGAMEDKENNLRTARLWRDAALRSRKLRSNLRQLTLCSKNNQIELPEDLAEIEALNLGNNCLQELPDGLGSTLDNLRILVLRRNKFTAVPWVVFELGQLVELDISHNCLRSLSEGVGQLRGLKKLCISHNKIQSLPAQVGVLQSLEELDISFNDLHELPRSFSNLTRLRTLDADHNKLNQFPPEILALSELEELDCSGNKFEVLPADIMKLQSIKILWLSSLHMSILPDSFCHLHNLESLMLDGNHLRALPPSFGHLQKLKMINLSSNDFENFPQVVLSITGLEELYLSRNNLTHIPEDVGQLVKLVNLWLDNNSITYLPDSIVELEKLEELVLQGNQIAILPDNFGKLSKVNIWKVKDNPLIQPPYEVCMKGIPYIAVYQKELAQSQLAVKPRLKLVLMGMKDAGKTQLRQSVVSTQQDPQGTQGHRGIEVTNWVADADRHLTFLVYDLSGKQNYDLIKPFFLSPGALYVLVINLHAYSPKNFYPHVGYFLHLLCAKVPHAVVCLVGTHADLCGEVEVEEKTLDIHRQIGLQEKRDIQSLRSLAQQVDWALEQGYSVRSSSPHVLFYGVSDRNLRRRKAQLQYMLNHRLQILSPVLSVSCMGSQRNIQRLREKLMSVADHREIFPNLHRVLPKSWQMLEELHFKPKDLWLSWWDSARLGLQAGLTEDRLQSALSYLHESGKLLYFEDSLTLKEYVFHNLPRFIAILNVFFQRDESTLLDRLLSEGERGDKGRVSLVIEDEKGETLRVTHLQHHVEGFLQHGLLPSNVIRLLLRPLIQTQQDLHLIMELLEKMGICYCINKPRSKPLNGATVWYKFPSYVNNEEAQVEASAGGSCLPLCPSFSVEQLHIQYSFPFLFPPGLFARFSVQINSHVVQRSDGRRQIVAYRGKVPVVISHRPSTGKQQEETLSIASHASLPNIWTAWQAVMPLVEELNMLLQEWPGLHYSVHILCSKCLKRGSSSPHAFPGELLSQPRPDGLTEIICPKNGSERVHVALVYPPTPTVLSPCFK</sequence>
<dbReference type="SUPFAM" id="SSF52047">
    <property type="entry name" value="RNI-like"/>
    <property type="match status" value="1"/>
</dbReference>
<dbReference type="InterPro" id="IPR020859">
    <property type="entry name" value="ROC"/>
</dbReference>
<dbReference type="InterPro" id="IPR027417">
    <property type="entry name" value="P-loop_NTPase"/>
</dbReference>
<dbReference type="GO" id="GO:0005524">
    <property type="term" value="F:ATP binding"/>
    <property type="evidence" value="ECO:0007669"/>
    <property type="project" value="UniProtKB-KW"/>
</dbReference>
<dbReference type="Pfam" id="PF13855">
    <property type="entry name" value="LRR_8"/>
    <property type="match status" value="1"/>
</dbReference>
<dbReference type="SMART" id="SM01288">
    <property type="entry name" value="FISNA"/>
    <property type="match status" value="1"/>
</dbReference>
<dbReference type="SUPFAM" id="SSF52540">
    <property type="entry name" value="P-loop containing nucleoside triphosphate hydrolases"/>
    <property type="match status" value="2"/>
</dbReference>
<dbReference type="PROSITE" id="PS51424">
    <property type="entry name" value="ROC"/>
    <property type="match status" value="1"/>
</dbReference>
<keyword evidence="5 7" id="KW-0547">Nucleotide-binding</keyword>
<dbReference type="PROSITE" id="PS51450">
    <property type="entry name" value="LRR"/>
    <property type="match status" value="4"/>
</dbReference>
<proteinExistence type="inferred from homology"/>
<dbReference type="Gene3D" id="3.30.70.1390">
    <property type="entry name" value="ROC domain from the Parkinson's disease-associated leucine-rich repeat kinase 2"/>
    <property type="match status" value="1"/>
</dbReference>
<feature type="coiled-coil region" evidence="8">
    <location>
        <begin position="1296"/>
        <end position="1323"/>
    </location>
</feature>
<keyword evidence="4" id="KW-0677">Repeat</keyword>
<dbReference type="InterPro" id="IPR051261">
    <property type="entry name" value="NLR"/>
</dbReference>
<dbReference type="InterPro" id="IPR001611">
    <property type="entry name" value="Leu-rich_rpt"/>
</dbReference>
<evidence type="ECO:0000313" key="13">
    <source>
        <dbReference type="RefSeq" id="XP_028274330.1"/>
    </source>
</evidence>
<feature type="region of interest" description="Disordered" evidence="9">
    <location>
        <begin position="1540"/>
        <end position="1564"/>
    </location>
</feature>
<dbReference type="CTD" id="9258"/>
<dbReference type="OrthoDB" id="676979at2759"/>
<dbReference type="InParanoid" id="A0A6P7JCC1"/>
<name>A0A6P7JCC1_9TELE</name>
<feature type="compositionally biased region" description="Polar residues" evidence="9">
    <location>
        <begin position="64"/>
        <end position="78"/>
    </location>
</feature>
<dbReference type="FunFam" id="3.40.50.300:FF:001524">
    <property type="entry name" value="Si:dkey-126g1.7"/>
    <property type="match status" value="1"/>
</dbReference>
<dbReference type="GeneID" id="114444130"/>
<feature type="compositionally biased region" description="Basic and acidic residues" evidence="9">
    <location>
        <begin position="41"/>
        <end position="54"/>
    </location>
</feature>
<evidence type="ECO:0000256" key="3">
    <source>
        <dbReference type="ARBA" id="ARBA00022614"/>
    </source>
</evidence>
<keyword evidence="7" id="KW-0342">GTP-binding</keyword>
<keyword evidence="3" id="KW-0433">Leucine-rich repeat</keyword>
<dbReference type="RefSeq" id="XP_028274330.1">
    <property type="nucleotide sequence ID" value="XM_028418529.1"/>
</dbReference>
<feature type="compositionally biased region" description="Polar residues" evidence="9">
    <location>
        <begin position="13"/>
        <end position="22"/>
    </location>
</feature>
<dbReference type="Pfam" id="PF14484">
    <property type="entry name" value="FISNA"/>
    <property type="match status" value="1"/>
</dbReference>
<dbReference type="SMART" id="SM00368">
    <property type="entry name" value="LRR_RI"/>
    <property type="match status" value="8"/>
</dbReference>
<dbReference type="InterPro" id="IPR003591">
    <property type="entry name" value="Leu-rich_rpt_typical-subtyp"/>
</dbReference>
<dbReference type="Pfam" id="PF05729">
    <property type="entry name" value="NACHT"/>
    <property type="match status" value="1"/>
</dbReference>
<evidence type="ECO:0000256" key="7">
    <source>
        <dbReference type="RuleBase" id="RU004560"/>
    </source>
</evidence>
<dbReference type="InterPro" id="IPR007111">
    <property type="entry name" value="NACHT_NTPase"/>
</dbReference>
<evidence type="ECO:0000256" key="1">
    <source>
        <dbReference type="ARBA" id="ARBA00004496"/>
    </source>
</evidence>
<dbReference type="GO" id="GO:0005525">
    <property type="term" value="F:GTP binding"/>
    <property type="evidence" value="ECO:0007669"/>
    <property type="project" value="UniProtKB-KW"/>
</dbReference>
<organism evidence="12 13">
    <name type="scientific">Parambassis ranga</name>
    <name type="common">Indian glassy fish</name>
    <dbReference type="NCBI Taxonomy" id="210632"/>
    <lineage>
        <taxon>Eukaryota</taxon>
        <taxon>Metazoa</taxon>
        <taxon>Chordata</taxon>
        <taxon>Craniata</taxon>
        <taxon>Vertebrata</taxon>
        <taxon>Euteleostomi</taxon>
        <taxon>Actinopterygii</taxon>
        <taxon>Neopterygii</taxon>
        <taxon>Teleostei</taxon>
        <taxon>Neoteleostei</taxon>
        <taxon>Acanthomorphata</taxon>
        <taxon>Ovalentaria</taxon>
        <taxon>Ambassidae</taxon>
        <taxon>Parambassis</taxon>
    </lineage>
</organism>
<dbReference type="PANTHER" id="PTHR24106">
    <property type="entry name" value="NACHT, LRR AND CARD DOMAINS-CONTAINING"/>
    <property type="match status" value="1"/>
</dbReference>
<reference evidence="13" key="1">
    <citation type="submission" date="2025-08" db="UniProtKB">
        <authorList>
            <consortium name="RefSeq"/>
        </authorList>
    </citation>
    <scope>IDENTIFICATION</scope>
</reference>
<dbReference type="Proteomes" id="UP000515145">
    <property type="component" value="Chromosome 12"/>
</dbReference>
<evidence type="ECO:0000256" key="9">
    <source>
        <dbReference type="SAM" id="MobiDB-lite"/>
    </source>
</evidence>
<keyword evidence="2" id="KW-0963">Cytoplasm</keyword>
<evidence type="ECO:0000256" key="8">
    <source>
        <dbReference type="SAM" id="Coils"/>
    </source>
</evidence>
<dbReference type="SUPFAM" id="SSF52058">
    <property type="entry name" value="L domain-like"/>
    <property type="match status" value="1"/>
</dbReference>
<feature type="region of interest" description="Disordered" evidence="9">
    <location>
        <begin position="13"/>
        <end position="78"/>
    </location>
</feature>
<evidence type="ECO:0000259" key="11">
    <source>
        <dbReference type="PROSITE" id="PS51424"/>
    </source>
</evidence>
<keyword evidence="6" id="KW-0067">ATP-binding</keyword>
<dbReference type="Pfam" id="PF23598">
    <property type="entry name" value="LRR_14"/>
    <property type="match status" value="1"/>
</dbReference>
<protein>
    <submittedName>
        <fullName evidence="13">Uncharacterized protein mfhas1</fullName>
    </submittedName>
</protein>
<dbReference type="SMART" id="SM00369">
    <property type="entry name" value="LRR_TYP"/>
    <property type="match status" value="13"/>
</dbReference>